<dbReference type="GO" id="GO:0003676">
    <property type="term" value="F:nucleic acid binding"/>
    <property type="evidence" value="ECO:0007669"/>
    <property type="project" value="InterPro"/>
</dbReference>
<evidence type="ECO:0000256" key="1">
    <source>
        <dbReference type="SAM" id="MobiDB-lite"/>
    </source>
</evidence>
<organism evidence="3 4">
    <name type="scientific">Araneus ventricosus</name>
    <name type="common">Orbweaver spider</name>
    <name type="synonym">Epeira ventricosa</name>
    <dbReference type="NCBI Taxonomy" id="182803"/>
    <lineage>
        <taxon>Eukaryota</taxon>
        <taxon>Metazoa</taxon>
        <taxon>Ecdysozoa</taxon>
        <taxon>Arthropoda</taxon>
        <taxon>Chelicerata</taxon>
        <taxon>Arachnida</taxon>
        <taxon>Araneae</taxon>
        <taxon>Araneomorphae</taxon>
        <taxon>Entelegynae</taxon>
        <taxon>Araneoidea</taxon>
        <taxon>Araneidae</taxon>
        <taxon>Araneus</taxon>
    </lineage>
</organism>
<keyword evidence="4" id="KW-1185">Reference proteome</keyword>
<evidence type="ECO:0000313" key="4">
    <source>
        <dbReference type="Proteomes" id="UP000499080"/>
    </source>
</evidence>
<dbReference type="AlphaFoldDB" id="A0A4Y2DMI7"/>
<dbReference type="Gene3D" id="3.30.420.10">
    <property type="entry name" value="Ribonuclease H-like superfamily/Ribonuclease H"/>
    <property type="match status" value="1"/>
</dbReference>
<dbReference type="PANTHER" id="PTHR37984">
    <property type="entry name" value="PROTEIN CBG26694"/>
    <property type="match status" value="1"/>
</dbReference>
<dbReference type="SUPFAM" id="SSF53098">
    <property type="entry name" value="Ribonuclease H-like"/>
    <property type="match status" value="1"/>
</dbReference>
<gene>
    <name evidence="3" type="primary">K02A2.6_20</name>
    <name evidence="3" type="ORF">AVEN_249324_1</name>
</gene>
<dbReference type="OrthoDB" id="10048726at2759"/>
<proteinExistence type="predicted"/>
<reference evidence="3 4" key="1">
    <citation type="journal article" date="2019" name="Sci. Rep.">
        <title>Orb-weaving spider Araneus ventricosus genome elucidates the spidroin gene catalogue.</title>
        <authorList>
            <person name="Kono N."/>
            <person name="Nakamura H."/>
            <person name="Ohtoshi R."/>
            <person name="Moran D.A.P."/>
            <person name="Shinohara A."/>
            <person name="Yoshida Y."/>
            <person name="Fujiwara M."/>
            <person name="Mori M."/>
            <person name="Tomita M."/>
            <person name="Arakawa K."/>
        </authorList>
    </citation>
    <scope>NUCLEOTIDE SEQUENCE [LARGE SCALE GENOMIC DNA]</scope>
</reference>
<dbReference type="Proteomes" id="UP000499080">
    <property type="component" value="Unassembled WGS sequence"/>
</dbReference>
<dbReference type="PROSITE" id="PS50994">
    <property type="entry name" value="INTEGRASE"/>
    <property type="match status" value="1"/>
</dbReference>
<evidence type="ECO:0000313" key="3">
    <source>
        <dbReference type="EMBL" id="GBM18023.1"/>
    </source>
</evidence>
<feature type="non-terminal residue" evidence="3">
    <location>
        <position position="1"/>
    </location>
</feature>
<evidence type="ECO:0000259" key="2">
    <source>
        <dbReference type="PROSITE" id="PS50994"/>
    </source>
</evidence>
<comment type="caution">
    <text evidence="3">The sequence shown here is derived from an EMBL/GenBank/DDBJ whole genome shotgun (WGS) entry which is preliminary data.</text>
</comment>
<dbReference type="InterPro" id="IPR050951">
    <property type="entry name" value="Retrovirus_Pol_polyprotein"/>
</dbReference>
<feature type="domain" description="Integrase catalytic" evidence="2">
    <location>
        <begin position="41"/>
        <end position="200"/>
    </location>
</feature>
<dbReference type="InterPro" id="IPR036397">
    <property type="entry name" value="RNaseH_sf"/>
</dbReference>
<name>A0A4Y2DMI7_ARAVE</name>
<dbReference type="InterPro" id="IPR001584">
    <property type="entry name" value="Integrase_cat-core"/>
</dbReference>
<accession>A0A4Y2DMI7</accession>
<sequence>PKQSLPVLRATRLLHYAIFLSGFDYDIKYQETKKHGNADALSRLPLKVTSDVVADIADVIEIGEIETMPVTAKDLGVYSGTPGCFIRSGLGKTIEILRSLFCRYDLPKTLVSDNGRSFISNEFQTFLKNNGIYHIKTSPYFPNSNGQAERFVRTFKDAMRQAKIDFGSRDYKLQKFLLQYRKTPHSTTHQSPAMMFLGRDIRTRLNLLRPNETPYEKATDSPVRQFDVGDKVAILDFSNTDGKWLFGTVLRKGQFNYQVEIVKKIHRRHIDQMRSVGSNIPLSSPELELSFPSIPEVSPTPSTSEKELPPVYTALTDEIESTPRPAEPTPTAMIPEQRSESSTVHPKYSRKCAY</sequence>
<dbReference type="EMBL" id="BGPR01167289">
    <property type="protein sequence ID" value="GBM18023.1"/>
    <property type="molecule type" value="Genomic_DNA"/>
</dbReference>
<protein>
    <submittedName>
        <fullName evidence="3">Uncharacterized protein K02A2.6</fullName>
    </submittedName>
</protein>
<dbReference type="InterPro" id="IPR012337">
    <property type="entry name" value="RNaseH-like_sf"/>
</dbReference>
<dbReference type="GO" id="GO:0015074">
    <property type="term" value="P:DNA integration"/>
    <property type="evidence" value="ECO:0007669"/>
    <property type="project" value="InterPro"/>
</dbReference>
<dbReference type="PANTHER" id="PTHR37984:SF13">
    <property type="entry name" value="RIBONUCLEASE H"/>
    <property type="match status" value="1"/>
</dbReference>
<feature type="region of interest" description="Disordered" evidence="1">
    <location>
        <begin position="317"/>
        <end position="354"/>
    </location>
</feature>